<evidence type="ECO:0000313" key="2">
    <source>
        <dbReference type="Proteomes" id="UP000785679"/>
    </source>
</evidence>
<keyword evidence="2" id="KW-1185">Reference proteome</keyword>
<proteinExistence type="predicted"/>
<protein>
    <submittedName>
        <fullName evidence="1">Uncharacterized protein</fullName>
    </submittedName>
</protein>
<gene>
    <name evidence="1" type="ORF">FGO68_gene12094</name>
</gene>
<sequence>MLMHLHLAFTDFSLNFIRESAFKQFNVVEQAIIIIWWTLASNHQCRIIIYLPIIQIRNINKTLNLLSYTHIIVSALAVGSLS</sequence>
<name>A0A8J8NQX4_HALGN</name>
<evidence type="ECO:0000313" key="1">
    <source>
        <dbReference type="EMBL" id="TNV79154.1"/>
    </source>
</evidence>
<reference evidence="1" key="1">
    <citation type="submission" date="2019-06" db="EMBL/GenBank/DDBJ databases">
        <authorList>
            <person name="Zheng W."/>
        </authorList>
    </citation>
    <scope>NUCLEOTIDE SEQUENCE</scope>
    <source>
        <strain evidence="1">QDHG01</strain>
    </source>
</reference>
<dbReference type="EMBL" id="RRYP01009300">
    <property type="protein sequence ID" value="TNV79154.1"/>
    <property type="molecule type" value="Genomic_DNA"/>
</dbReference>
<comment type="caution">
    <text evidence="1">The sequence shown here is derived from an EMBL/GenBank/DDBJ whole genome shotgun (WGS) entry which is preliminary data.</text>
</comment>
<dbReference type="AlphaFoldDB" id="A0A8J8NQX4"/>
<accession>A0A8J8NQX4</accession>
<organism evidence="1 2">
    <name type="scientific">Halteria grandinella</name>
    <dbReference type="NCBI Taxonomy" id="5974"/>
    <lineage>
        <taxon>Eukaryota</taxon>
        <taxon>Sar</taxon>
        <taxon>Alveolata</taxon>
        <taxon>Ciliophora</taxon>
        <taxon>Intramacronucleata</taxon>
        <taxon>Spirotrichea</taxon>
        <taxon>Stichotrichia</taxon>
        <taxon>Sporadotrichida</taxon>
        <taxon>Halteriidae</taxon>
        <taxon>Halteria</taxon>
    </lineage>
</organism>
<dbReference type="Proteomes" id="UP000785679">
    <property type="component" value="Unassembled WGS sequence"/>
</dbReference>